<organism evidence="1 2">
    <name type="scientific">Naganishia cerealis</name>
    <dbReference type="NCBI Taxonomy" id="610337"/>
    <lineage>
        <taxon>Eukaryota</taxon>
        <taxon>Fungi</taxon>
        <taxon>Dikarya</taxon>
        <taxon>Basidiomycota</taxon>
        <taxon>Agaricomycotina</taxon>
        <taxon>Tremellomycetes</taxon>
        <taxon>Filobasidiales</taxon>
        <taxon>Filobasidiaceae</taxon>
        <taxon>Naganishia</taxon>
    </lineage>
</organism>
<protein>
    <submittedName>
        <fullName evidence="1">Uncharacterized protein</fullName>
    </submittedName>
</protein>
<name>A0ACC2V4L7_9TREE</name>
<dbReference type="Proteomes" id="UP001241377">
    <property type="component" value="Unassembled WGS sequence"/>
</dbReference>
<comment type="caution">
    <text evidence="1">The sequence shown here is derived from an EMBL/GenBank/DDBJ whole genome shotgun (WGS) entry which is preliminary data.</text>
</comment>
<proteinExistence type="predicted"/>
<keyword evidence="2" id="KW-1185">Reference proteome</keyword>
<reference evidence="1" key="1">
    <citation type="submission" date="2023-04" db="EMBL/GenBank/DDBJ databases">
        <title>Draft Genome sequencing of Naganishia species isolated from polar environments using Oxford Nanopore Technology.</title>
        <authorList>
            <person name="Leo P."/>
            <person name="Venkateswaran K."/>
        </authorList>
    </citation>
    <scope>NUCLEOTIDE SEQUENCE</scope>
    <source>
        <strain evidence="1">MNA-CCFEE 5261</strain>
    </source>
</reference>
<dbReference type="EMBL" id="JASBWR010000117">
    <property type="protein sequence ID" value="KAJ9093929.1"/>
    <property type="molecule type" value="Genomic_DNA"/>
</dbReference>
<evidence type="ECO:0000313" key="1">
    <source>
        <dbReference type="EMBL" id="KAJ9093929.1"/>
    </source>
</evidence>
<gene>
    <name evidence="1" type="ORF">QFC19_008163</name>
</gene>
<evidence type="ECO:0000313" key="2">
    <source>
        <dbReference type="Proteomes" id="UP001241377"/>
    </source>
</evidence>
<accession>A0ACC2V4L7</accession>
<sequence length="273" mass="29503">MVILPCSGALLLGESGQEETPNHQELMDKAKSAEEVALNRARRALGKPTQGHKEILELTKSVEESLNAALERTRGEVEAQAFQDIMPVSVSARPDTDENLADFALSSLGNITAMSTGDRAFEESSQYKTLNDNPDLMETVRRDMVKMDALLEKNRESQEAFKILLKESHPDQPSFVTDENPVELSQSPLADMTAMSTGDPESGEAADPSAISEEKEPADQESIIAGKQKERKRKPKKQIDSSTQTTSQKSGHGGSTTTGSVITSAATANTNVV</sequence>